<comment type="caution">
    <text evidence="2">The sequence shown here is derived from an EMBL/GenBank/DDBJ whole genome shotgun (WGS) entry which is preliminary data.</text>
</comment>
<name>A0A3S4ZMG5_9PLAT</name>
<dbReference type="AlphaFoldDB" id="A0A3S4ZMG5"/>
<evidence type="ECO:0000313" key="3">
    <source>
        <dbReference type="Proteomes" id="UP000784294"/>
    </source>
</evidence>
<protein>
    <submittedName>
        <fullName evidence="2">Uncharacterized protein</fullName>
    </submittedName>
</protein>
<gene>
    <name evidence="2" type="ORF">PXEA_LOCUS8667</name>
</gene>
<feature type="compositionally biased region" description="Basic and acidic residues" evidence="1">
    <location>
        <begin position="69"/>
        <end position="81"/>
    </location>
</feature>
<dbReference type="EMBL" id="CAAALY010023879">
    <property type="protein sequence ID" value="VEL15227.1"/>
    <property type="molecule type" value="Genomic_DNA"/>
</dbReference>
<accession>A0A3S4ZMG5</accession>
<sequence length="154" mass="16614">MLSWLPDIAETAALNSGLHVINQSHSLSSDISNADSDGFNSLMNLLDAWLLKQPIGLSEACSAYTVALRDEQERSRPRTKDQTGTNLSPCSNWSSSEQAASTIVVPPDDSNETALTLSGAGGGSSGLAKRMERSHIAEQFRLLRSCLRHLEQAM</sequence>
<dbReference type="Proteomes" id="UP000784294">
    <property type="component" value="Unassembled WGS sequence"/>
</dbReference>
<proteinExistence type="predicted"/>
<organism evidence="2 3">
    <name type="scientific">Protopolystoma xenopodis</name>
    <dbReference type="NCBI Taxonomy" id="117903"/>
    <lineage>
        <taxon>Eukaryota</taxon>
        <taxon>Metazoa</taxon>
        <taxon>Spiralia</taxon>
        <taxon>Lophotrochozoa</taxon>
        <taxon>Platyhelminthes</taxon>
        <taxon>Monogenea</taxon>
        <taxon>Polyopisthocotylea</taxon>
        <taxon>Polystomatidea</taxon>
        <taxon>Polystomatidae</taxon>
        <taxon>Protopolystoma</taxon>
    </lineage>
</organism>
<evidence type="ECO:0000256" key="1">
    <source>
        <dbReference type="SAM" id="MobiDB-lite"/>
    </source>
</evidence>
<feature type="compositionally biased region" description="Polar residues" evidence="1">
    <location>
        <begin position="82"/>
        <end position="100"/>
    </location>
</feature>
<evidence type="ECO:0000313" key="2">
    <source>
        <dbReference type="EMBL" id="VEL15227.1"/>
    </source>
</evidence>
<feature type="region of interest" description="Disordered" evidence="1">
    <location>
        <begin position="111"/>
        <end position="130"/>
    </location>
</feature>
<keyword evidence="3" id="KW-1185">Reference proteome</keyword>
<feature type="region of interest" description="Disordered" evidence="1">
    <location>
        <begin position="69"/>
        <end position="100"/>
    </location>
</feature>
<reference evidence="2" key="1">
    <citation type="submission" date="2018-11" db="EMBL/GenBank/DDBJ databases">
        <authorList>
            <consortium name="Pathogen Informatics"/>
        </authorList>
    </citation>
    <scope>NUCLEOTIDE SEQUENCE</scope>
</reference>